<dbReference type="Pfam" id="PF01545">
    <property type="entry name" value="Cation_efflux"/>
    <property type="match status" value="1"/>
</dbReference>
<name>X0W059_9ZZZZ</name>
<dbReference type="SUPFAM" id="SSF161111">
    <property type="entry name" value="Cation efflux protein transmembrane domain-like"/>
    <property type="match status" value="1"/>
</dbReference>
<dbReference type="EMBL" id="BARS01033950">
    <property type="protein sequence ID" value="GAG16742.1"/>
    <property type="molecule type" value="Genomic_DNA"/>
</dbReference>
<gene>
    <name evidence="6" type="ORF">S01H1_52521</name>
</gene>
<dbReference type="GO" id="GO:0016020">
    <property type="term" value="C:membrane"/>
    <property type="evidence" value="ECO:0007669"/>
    <property type="project" value="UniProtKB-SubCell"/>
</dbReference>
<proteinExistence type="predicted"/>
<evidence type="ECO:0000256" key="1">
    <source>
        <dbReference type="ARBA" id="ARBA00004141"/>
    </source>
</evidence>
<evidence type="ECO:0000259" key="5">
    <source>
        <dbReference type="Pfam" id="PF01545"/>
    </source>
</evidence>
<reference evidence="6" key="1">
    <citation type="journal article" date="2014" name="Front. Microbiol.">
        <title>High frequency of phylogenetically diverse reductive dehalogenase-homologous genes in deep subseafloor sedimentary metagenomes.</title>
        <authorList>
            <person name="Kawai M."/>
            <person name="Futagami T."/>
            <person name="Toyoda A."/>
            <person name="Takaki Y."/>
            <person name="Nishi S."/>
            <person name="Hori S."/>
            <person name="Arai W."/>
            <person name="Tsubouchi T."/>
            <person name="Morono Y."/>
            <person name="Uchiyama I."/>
            <person name="Ito T."/>
            <person name="Fujiyama A."/>
            <person name="Inagaki F."/>
            <person name="Takami H."/>
        </authorList>
    </citation>
    <scope>NUCLEOTIDE SEQUENCE</scope>
    <source>
        <strain evidence="6">Expedition CK06-06</strain>
    </source>
</reference>
<protein>
    <recommendedName>
        <fullName evidence="5">Cation efflux protein transmembrane domain-containing protein</fullName>
    </recommendedName>
</protein>
<keyword evidence="3" id="KW-1133">Transmembrane helix</keyword>
<sequence length="61" mass="6397">MPVACKQCHWCAKHVGGLNLCGNFVLLAVKLVGGIFGHSQALIADAVHSLSDVLIALMLIV</sequence>
<comment type="caution">
    <text evidence="6">The sequence shown here is derived from an EMBL/GenBank/DDBJ whole genome shotgun (WGS) entry which is preliminary data.</text>
</comment>
<comment type="subcellular location">
    <subcellularLocation>
        <location evidence="1">Membrane</location>
        <topology evidence="1">Multi-pass membrane protein</topology>
    </subcellularLocation>
</comment>
<evidence type="ECO:0000256" key="2">
    <source>
        <dbReference type="ARBA" id="ARBA00022692"/>
    </source>
</evidence>
<feature type="domain" description="Cation efflux protein transmembrane" evidence="5">
    <location>
        <begin position="20"/>
        <end position="59"/>
    </location>
</feature>
<keyword evidence="2" id="KW-0812">Transmembrane</keyword>
<keyword evidence="4" id="KW-0472">Membrane</keyword>
<dbReference type="InterPro" id="IPR058533">
    <property type="entry name" value="Cation_efflux_TM"/>
</dbReference>
<evidence type="ECO:0000313" key="6">
    <source>
        <dbReference type="EMBL" id="GAG16742.1"/>
    </source>
</evidence>
<organism evidence="6">
    <name type="scientific">marine sediment metagenome</name>
    <dbReference type="NCBI Taxonomy" id="412755"/>
    <lineage>
        <taxon>unclassified sequences</taxon>
        <taxon>metagenomes</taxon>
        <taxon>ecological metagenomes</taxon>
    </lineage>
</organism>
<accession>X0W059</accession>
<evidence type="ECO:0000256" key="3">
    <source>
        <dbReference type="ARBA" id="ARBA00022989"/>
    </source>
</evidence>
<dbReference type="AlphaFoldDB" id="X0W059"/>
<dbReference type="Gene3D" id="1.20.1510.10">
    <property type="entry name" value="Cation efflux protein transmembrane domain"/>
    <property type="match status" value="1"/>
</dbReference>
<evidence type="ECO:0000256" key="4">
    <source>
        <dbReference type="ARBA" id="ARBA00023136"/>
    </source>
</evidence>
<dbReference type="InterPro" id="IPR027469">
    <property type="entry name" value="Cation_efflux_TMD_sf"/>
</dbReference>
<feature type="non-terminal residue" evidence="6">
    <location>
        <position position="61"/>
    </location>
</feature>
<dbReference type="GO" id="GO:0008324">
    <property type="term" value="F:monoatomic cation transmembrane transporter activity"/>
    <property type="evidence" value="ECO:0007669"/>
    <property type="project" value="InterPro"/>
</dbReference>